<dbReference type="RefSeq" id="WP_220211517.1">
    <property type="nucleotide sequence ID" value="NZ_BNJK01000003.1"/>
</dbReference>
<dbReference type="EMBL" id="BNJK01000003">
    <property type="protein sequence ID" value="GHP00951.1"/>
    <property type="molecule type" value="Genomic_DNA"/>
</dbReference>
<sequence length="412" mass="45370">MRVKLYSWWQQVQRSLARVSGIAIACLLGSGLLLVLILGYWLNWDWTGLGPYIPPIKDGSFQRGKTLWDWLQLLIIPIILAIGGFWLNQVQKIREEGTTQRQAALEREIALDNQRETVLQTYIDKISELLLINNLRNSRENEEVRDIARVRTLTVLTRLDANRKGSVLQFLHESGLIYKDKCIVNLEYANLQKANLSQISLFDADLHEVNLSGANLSESSLRGVELRGANLSGADLSGAHLTEANLYRCNLRDANLSRTSLHRTKLGGIDFHEANLSGLFMLEANLEGADLRHADLHEANLSKAILHGANLTGANLRKANLSKAKFSGSEDQNRGNPEPADLSNTDLSGTDLSNADLRYVTLINANLSKTNLSGADLSEADLKGATSIASEELEKSAKSLKGATMPDGTVHA</sequence>
<feature type="transmembrane region" description="Helical" evidence="2">
    <location>
        <begin position="21"/>
        <end position="42"/>
    </location>
</feature>
<keyword evidence="2" id="KW-0472">Membrane</keyword>
<proteinExistence type="predicted"/>
<accession>A0A8J3J268</accession>
<dbReference type="InterPro" id="IPR001646">
    <property type="entry name" value="5peptide_repeat"/>
</dbReference>
<dbReference type="SUPFAM" id="SSF141571">
    <property type="entry name" value="Pentapeptide repeat-like"/>
    <property type="match status" value="2"/>
</dbReference>
<comment type="caution">
    <text evidence="3">The sequence shown here is derived from an EMBL/GenBank/DDBJ whole genome shotgun (WGS) entry which is preliminary data.</text>
</comment>
<evidence type="ECO:0000313" key="4">
    <source>
        <dbReference type="Proteomes" id="UP000597444"/>
    </source>
</evidence>
<reference evidence="3" key="1">
    <citation type="submission" date="2020-10" db="EMBL/GenBank/DDBJ databases">
        <title>Taxonomic study of unclassified bacteria belonging to the class Ktedonobacteria.</title>
        <authorList>
            <person name="Yabe S."/>
            <person name="Wang C.M."/>
            <person name="Zheng Y."/>
            <person name="Sakai Y."/>
            <person name="Cavaletti L."/>
            <person name="Monciardini P."/>
            <person name="Donadio S."/>
        </authorList>
    </citation>
    <scope>NUCLEOTIDE SEQUENCE</scope>
    <source>
        <strain evidence="3">ID150040</strain>
    </source>
</reference>
<name>A0A8J3J268_9CHLR</name>
<organism evidence="3 4">
    <name type="scientific">Reticulibacter mediterranei</name>
    <dbReference type="NCBI Taxonomy" id="2778369"/>
    <lineage>
        <taxon>Bacteria</taxon>
        <taxon>Bacillati</taxon>
        <taxon>Chloroflexota</taxon>
        <taxon>Ktedonobacteria</taxon>
        <taxon>Ktedonobacterales</taxon>
        <taxon>Reticulibacteraceae</taxon>
        <taxon>Reticulibacter</taxon>
    </lineage>
</organism>
<dbReference type="PANTHER" id="PTHR14136">
    <property type="entry name" value="BTB_POZ DOMAIN-CONTAINING PROTEIN KCTD9"/>
    <property type="match status" value="1"/>
</dbReference>
<feature type="region of interest" description="Disordered" evidence="1">
    <location>
        <begin position="325"/>
        <end position="348"/>
    </location>
</feature>
<evidence type="ECO:0000256" key="2">
    <source>
        <dbReference type="SAM" id="Phobius"/>
    </source>
</evidence>
<protein>
    <recommendedName>
        <fullName evidence="5">Pentapeptide repeat-containing protein</fullName>
    </recommendedName>
</protein>
<keyword evidence="4" id="KW-1185">Reference proteome</keyword>
<dbReference type="InterPro" id="IPR051082">
    <property type="entry name" value="Pentapeptide-BTB/POZ_domain"/>
</dbReference>
<evidence type="ECO:0000256" key="1">
    <source>
        <dbReference type="SAM" id="MobiDB-lite"/>
    </source>
</evidence>
<dbReference type="Pfam" id="PF00805">
    <property type="entry name" value="Pentapeptide"/>
    <property type="match status" value="4"/>
</dbReference>
<feature type="transmembrane region" description="Helical" evidence="2">
    <location>
        <begin position="70"/>
        <end position="87"/>
    </location>
</feature>
<evidence type="ECO:0000313" key="3">
    <source>
        <dbReference type="EMBL" id="GHP00951.1"/>
    </source>
</evidence>
<keyword evidence="2" id="KW-1133">Transmembrane helix</keyword>
<dbReference type="PANTHER" id="PTHR14136:SF17">
    <property type="entry name" value="BTB_POZ DOMAIN-CONTAINING PROTEIN KCTD9"/>
    <property type="match status" value="1"/>
</dbReference>
<evidence type="ECO:0008006" key="5">
    <source>
        <dbReference type="Google" id="ProtNLM"/>
    </source>
</evidence>
<dbReference type="Proteomes" id="UP000597444">
    <property type="component" value="Unassembled WGS sequence"/>
</dbReference>
<dbReference type="AlphaFoldDB" id="A0A8J3J268"/>
<gene>
    <name evidence="3" type="ORF">KSF_109980</name>
</gene>
<keyword evidence="2" id="KW-0812">Transmembrane</keyword>
<dbReference type="Gene3D" id="2.160.20.80">
    <property type="entry name" value="E3 ubiquitin-protein ligase SopA"/>
    <property type="match status" value="2"/>
</dbReference>